<dbReference type="HOGENOM" id="CLU_3275255_0_0_9"/>
<dbReference type="EMBL" id="AEQN01000016">
    <property type="protein sequence ID" value="EFV01522.1"/>
    <property type="molecule type" value="Genomic_DNA"/>
</dbReference>
<organism evidence="1 2">
    <name type="scientific">Pseudoramibacter alactolyticus ATCC 23263</name>
    <dbReference type="NCBI Taxonomy" id="887929"/>
    <lineage>
        <taxon>Bacteria</taxon>
        <taxon>Bacillati</taxon>
        <taxon>Bacillota</taxon>
        <taxon>Clostridia</taxon>
        <taxon>Eubacteriales</taxon>
        <taxon>Eubacteriaceae</taxon>
        <taxon>Pseudoramibacter</taxon>
    </lineage>
</organism>
<name>E6MFY2_9FIRM</name>
<accession>E6MFY2</accession>
<keyword evidence="2" id="KW-1185">Reference proteome</keyword>
<evidence type="ECO:0000313" key="2">
    <source>
        <dbReference type="Proteomes" id="UP000004754"/>
    </source>
</evidence>
<reference evidence="1 2" key="1">
    <citation type="submission" date="2010-12" db="EMBL/GenBank/DDBJ databases">
        <authorList>
            <person name="Muzny D."/>
            <person name="Qin X."/>
            <person name="Deng J."/>
            <person name="Jiang H."/>
            <person name="Liu Y."/>
            <person name="Qu J."/>
            <person name="Song X.-Z."/>
            <person name="Zhang L."/>
            <person name="Thornton R."/>
            <person name="Coyle M."/>
            <person name="Francisco L."/>
            <person name="Jackson L."/>
            <person name="Javaid M."/>
            <person name="Korchina V."/>
            <person name="Kovar C."/>
            <person name="Mata R."/>
            <person name="Mathew T."/>
            <person name="Ngo R."/>
            <person name="Nguyen L."/>
            <person name="Nguyen N."/>
            <person name="Okwuonu G."/>
            <person name="Ongeri F."/>
            <person name="Pham C."/>
            <person name="Simmons D."/>
            <person name="Wilczek-Boney K."/>
            <person name="Hale W."/>
            <person name="Jakkamsetti A."/>
            <person name="Pham P."/>
            <person name="Ruth R."/>
            <person name="San Lucas F."/>
            <person name="Warren J."/>
            <person name="Zhang J."/>
            <person name="Zhao Z."/>
            <person name="Zhou C."/>
            <person name="Zhu D."/>
            <person name="Lee S."/>
            <person name="Bess C."/>
            <person name="Blankenburg K."/>
            <person name="Forbes L."/>
            <person name="Fu Q."/>
            <person name="Gubbala S."/>
            <person name="Hirani K."/>
            <person name="Jayaseelan J.C."/>
            <person name="Lara F."/>
            <person name="Munidasa M."/>
            <person name="Palculict T."/>
            <person name="Patil S."/>
            <person name="Pu L.-L."/>
            <person name="Saada N."/>
            <person name="Tang L."/>
            <person name="Weissenberger G."/>
            <person name="Zhu Y."/>
            <person name="Hemphill L."/>
            <person name="Shang Y."/>
            <person name="Youmans B."/>
            <person name="Ayvaz T."/>
            <person name="Ross M."/>
            <person name="Santibanez J."/>
            <person name="Aqrawi P."/>
            <person name="Gross S."/>
            <person name="Joshi V."/>
            <person name="Fowler G."/>
            <person name="Nazareth L."/>
            <person name="Reid J."/>
            <person name="Worley K."/>
            <person name="Petrosino J."/>
            <person name="Highlander S."/>
            <person name="Gibbs R."/>
        </authorList>
    </citation>
    <scope>NUCLEOTIDE SEQUENCE [LARGE SCALE GENOMIC DNA]</scope>
    <source>
        <strain evidence="1 2">ATCC 23263</strain>
    </source>
</reference>
<proteinExistence type="predicted"/>
<evidence type="ECO:0000313" key="1">
    <source>
        <dbReference type="EMBL" id="EFV01522.1"/>
    </source>
</evidence>
<comment type="caution">
    <text evidence="1">The sequence shown here is derived from an EMBL/GenBank/DDBJ whole genome shotgun (WGS) entry which is preliminary data.</text>
</comment>
<sequence length="41" mass="4857">MLAKQIKNLQKRNAQLEEENLILKKRLSYSRHTQTTIRGCT</sequence>
<protein>
    <submittedName>
        <fullName evidence="1">Uncharacterized protein</fullName>
    </submittedName>
</protein>
<dbReference type="AlphaFoldDB" id="E6MFY2"/>
<gene>
    <name evidence="1" type="ORF">HMP0721_0915</name>
</gene>
<dbReference type="Proteomes" id="UP000004754">
    <property type="component" value="Unassembled WGS sequence"/>
</dbReference>